<evidence type="ECO:0000256" key="3">
    <source>
        <dbReference type="ARBA" id="ARBA00022490"/>
    </source>
</evidence>
<dbReference type="Gene3D" id="1.10.10.2770">
    <property type="match status" value="1"/>
</dbReference>
<protein>
    <recommendedName>
        <fullName evidence="2">Selenocysteine-specific elongation factor</fullName>
    </recommendedName>
    <alternativeName>
        <fullName evidence="8">SelB translation factor</fullName>
    </alternativeName>
</protein>
<dbReference type="InterPro" id="IPR057335">
    <property type="entry name" value="Beta-barrel_SelB"/>
</dbReference>
<evidence type="ECO:0000313" key="10">
    <source>
        <dbReference type="EMBL" id="VYS97795.1"/>
    </source>
</evidence>
<dbReference type="InterPro" id="IPR009000">
    <property type="entry name" value="Transl_B-barrel_sf"/>
</dbReference>
<organism evidence="10">
    <name type="scientific">uncultured Anaerotruncus sp</name>
    <dbReference type="NCBI Taxonomy" id="905011"/>
    <lineage>
        <taxon>Bacteria</taxon>
        <taxon>Bacillati</taxon>
        <taxon>Bacillota</taxon>
        <taxon>Clostridia</taxon>
        <taxon>Eubacteriales</taxon>
        <taxon>Oscillospiraceae</taxon>
        <taxon>Anaerotruncus</taxon>
        <taxon>environmental samples</taxon>
    </lineage>
</organism>
<dbReference type="InterPro" id="IPR036390">
    <property type="entry name" value="WH_DNA-bd_sf"/>
</dbReference>
<evidence type="ECO:0000256" key="2">
    <source>
        <dbReference type="ARBA" id="ARBA00015953"/>
    </source>
</evidence>
<dbReference type="GO" id="GO:0003746">
    <property type="term" value="F:translation elongation factor activity"/>
    <property type="evidence" value="ECO:0007669"/>
    <property type="project" value="UniProtKB-KW"/>
</dbReference>
<evidence type="ECO:0000256" key="7">
    <source>
        <dbReference type="ARBA" id="ARBA00025526"/>
    </source>
</evidence>
<evidence type="ECO:0000256" key="8">
    <source>
        <dbReference type="ARBA" id="ARBA00031615"/>
    </source>
</evidence>
<evidence type="ECO:0000256" key="5">
    <source>
        <dbReference type="ARBA" id="ARBA00022917"/>
    </source>
</evidence>
<dbReference type="InterPro" id="IPR015191">
    <property type="entry name" value="SelB_WHD4"/>
</dbReference>
<dbReference type="SUPFAM" id="SSF50465">
    <property type="entry name" value="EF-Tu/eEF-1alpha/eIF2-gamma C-terminal domain"/>
    <property type="match status" value="1"/>
</dbReference>
<comment type="subcellular location">
    <subcellularLocation>
        <location evidence="1">Cytoplasm</location>
    </subcellularLocation>
</comment>
<dbReference type="PRINTS" id="PR00315">
    <property type="entry name" value="ELONGATNFCT"/>
</dbReference>
<dbReference type="Pfam" id="PF25461">
    <property type="entry name" value="Beta-barrel_SelB"/>
    <property type="match status" value="1"/>
</dbReference>
<dbReference type="InterPro" id="IPR009001">
    <property type="entry name" value="Transl_elong_EF1A/Init_IF2_C"/>
</dbReference>
<dbReference type="Pfam" id="PF03144">
    <property type="entry name" value="GTP_EFTU_D2"/>
    <property type="match status" value="1"/>
</dbReference>
<dbReference type="Gene3D" id="3.40.50.300">
    <property type="entry name" value="P-loop containing nucleotide triphosphate hydrolases"/>
    <property type="match status" value="1"/>
</dbReference>
<dbReference type="AlphaFoldDB" id="A0A6N2T1X7"/>
<feature type="domain" description="Tr-type G" evidence="9">
    <location>
        <begin position="1"/>
        <end position="176"/>
    </location>
</feature>
<dbReference type="InterPro" id="IPR004535">
    <property type="entry name" value="Transl_elong_SelB"/>
</dbReference>
<dbReference type="GO" id="GO:0003924">
    <property type="term" value="F:GTPase activity"/>
    <property type="evidence" value="ECO:0007669"/>
    <property type="project" value="InterPro"/>
</dbReference>
<dbReference type="NCBIfam" id="TIGR00231">
    <property type="entry name" value="small_GTP"/>
    <property type="match status" value="1"/>
</dbReference>
<dbReference type="InterPro" id="IPR036388">
    <property type="entry name" value="WH-like_DNA-bd_sf"/>
</dbReference>
<dbReference type="GO" id="GO:0005525">
    <property type="term" value="F:GTP binding"/>
    <property type="evidence" value="ECO:0007669"/>
    <property type="project" value="UniProtKB-KW"/>
</dbReference>
<dbReference type="Pfam" id="PF00009">
    <property type="entry name" value="GTP_EFTU"/>
    <property type="match status" value="1"/>
</dbReference>
<sequence>MKNYIIGTAGHVDHGKTMLIKALTGIDTDRLKEEKKRGITIELGFAHITLPHGEQAGIIDVPGHEKFVKNMLAGAGGIDLVLLVVAADEGFMPQTREHLGILSLLGIQNGIIVLTKTDMVDEEWLEVVKEDIRSEVQGSFLADAPIVPVSAYTGDGIEGLRLLIEEKLQAVQQKNTSKPFRIPVDRVFSVDGFGTVITGTLIEGTVTEGDEVMIYPGEKLTKVRNLQVHNQTVSTAYAGQRVAVNLANIKKSEVERGDTLAVPSSMQNSLMLDVKLSILKECQREIENGSRLHLYLGSRDVLCKLVLLDDREQLTAQESGYAQLRLTDPIAVKRGDHFVVRFYSPIETVGGGVVLDPAPERHKRSDPAVLESLAIKEKGSLEDTIRQAVLEGSPKFRPLDAVRESLDIPQEEFAAQVKLLEEAGELIPITGKLDLHRDYLATLQGQLTRILEEYHKSNPLQAGMRKDELRSRFLPGREIALCDKILDWMEGQGHIRYAGQKVALSTFTVSYSESHKRLSDKIEKIYLDSGLASPATDEVAKQFAKEKETFKQVMEALQDDGTVIALSPQIAIHRNYYDQAFAAFQKLLEANGQVSLGEFRDAIETSRKYAVALLEYWDRKGITKKVGDARVLIQK</sequence>
<dbReference type="InterPro" id="IPR050055">
    <property type="entry name" value="EF-Tu_GTPase"/>
</dbReference>
<dbReference type="GO" id="GO:0001514">
    <property type="term" value="P:selenocysteine incorporation"/>
    <property type="evidence" value="ECO:0007669"/>
    <property type="project" value="InterPro"/>
</dbReference>
<keyword evidence="6" id="KW-0342">GTP-binding</keyword>
<dbReference type="Pfam" id="PF09106">
    <property type="entry name" value="WHD_2nd_SelB"/>
    <property type="match status" value="1"/>
</dbReference>
<gene>
    <name evidence="10" type="primary">selB</name>
    <name evidence="10" type="ORF">AULFYP135_01147</name>
</gene>
<proteinExistence type="predicted"/>
<evidence type="ECO:0000259" key="9">
    <source>
        <dbReference type="PROSITE" id="PS51722"/>
    </source>
</evidence>
<dbReference type="EMBL" id="CACRSL010000003">
    <property type="protein sequence ID" value="VYS97795.1"/>
    <property type="molecule type" value="Genomic_DNA"/>
</dbReference>
<dbReference type="InterPro" id="IPR000795">
    <property type="entry name" value="T_Tr_GTP-bd_dom"/>
</dbReference>
<keyword evidence="4" id="KW-0547">Nucleotide-binding</keyword>
<dbReference type="InterPro" id="IPR015190">
    <property type="entry name" value="Elong_fac_SelB-wing-hlx_typ-2"/>
</dbReference>
<dbReference type="PANTHER" id="PTHR43721">
    <property type="entry name" value="ELONGATION FACTOR TU-RELATED"/>
    <property type="match status" value="1"/>
</dbReference>
<dbReference type="FunFam" id="3.40.50.300:FF:001064">
    <property type="entry name" value="Selenocysteine-specific translation elongation factor"/>
    <property type="match status" value="1"/>
</dbReference>
<dbReference type="Pfam" id="PF09107">
    <property type="entry name" value="WHD_3rd_SelB"/>
    <property type="match status" value="1"/>
</dbReference>
<dbReference type="PANTHER" id="PTHR43721:SF22">
    <property type="entry name" value="ELONGATION FACTOR TU, MITOCHONDRIAL"/>
    <property type="match status" value="1"/>
</dbReference>
<dbReference type="CDD" id="cd03696">
    <property type="entry name" value="SelB_II"/>
    <property type="match status" value="1"/>
</dbReference>
<evidence type="ECO:0000256" key="4">
    <source>
        <dbReference type="ARBA" id="ARBA00022741"/>
    </source>
</evidence>
<dbReference type="SUPFAM" id="SSF52540">
    <property type="entry name" value="P-loop containing nucleoside triphosphate hydrolases"/>
    <property type="match status" value="1"/>
</dbReference>
<dbReference type="PROSITE" id="PS51722">
    <property type="entry name" value="G_TR_2"/>
    <property type="match status" value="1"/>
</dbReference>
<name>A0A6N2T1X7_9FIRM</name>
<dbReference type="Gene3D" id="1.10.10.10">
    <property type="entry name" value="Winged helix-like DNA-binding domain superfamily/Winged helix DNA-binding domain"/>
    <property type="match status" value="1"/>
</dbReference>
<dbReference type="SUPFAM" id="SSF46785">
    <property type="entry name" value="Winged helix' DNA-binding domain"/>
    <property type="match status" value="2"/>
</dbReference>
<dbReference type="InterPro" id="IPR005225">
    <property type="entry name" value="Small_GTP-bd"/>
</dbReference>
<keyword evidence="5" id="KW-0648">Protein biosynthesis</keyword>
<dbReference type="GO" id="GO:0003723">
    <property type="term" value="F:RNA binding"/>
    <property type="evidence" value="ECO:0007669"/>
    <property type="project" value="InterPro"/>
</dbReference>
<dbReference type="GO" id="GO:0005829">
    <property type="term" value="C:cytosol"/>
    <property type="evidence" value="ECO:0007669"/>
    <property type="project" value="TreeGrafter"/>
</dbReference>
<accession>A0A6N2T1X7</accession>
<evidence type="ECO:0000256" key="6">
    <source>
        <dbReference type="ARBA" id="ARBA00023134"/>
    </source>
</evidence>
<keyword evidence="10" id="KW-0251">Elongation factor</keyword>
<dbReference type="InterPro" id="IPR004161">
    <property type="entry name" value="EFTu-like_2"/>
</dbReference>
<dbReference type="SUPFAM" id="SSF50447">
    <property type="entry name" value="Translation proteins"/>
    <property type="match status" value="1"/>
</dbReference>
<comment type="function">
    <text evidence="7">Translation factor necessary for the incorporation of selenocysteine into proteins. It probably replaces EF-Tu for the insertion of selenocysteine directed by the UGA codon. SelB binds GTP and GDP.</text>
</comment>
<dbReference type="InterPro" id="IPR031157">
    <property type="entry name" value="G_TR_CS"/>
</dbReference>
<evidence type="ECO:0000256" key="1">
    <source>
        <dbReference type="ARBA" id="ARBA00004496"/>
    </source>
</evidence>
<dbReference type="CDD" id="cd15491">
    <property type="entry name" value="selB_III"/>
    <property type="match status" value="1"/>
</dbReference>
<dbReference type="PROSITE" id="PS00301">
    <property type="entry name" value="G_TR_1"/>
    <property type="match status" value="1"/>
</dbReference>
<keyword evidence="3" id="KW-0963">Cytoplasm</keyword>
<dbReference type="NCBIfam" id="TIGR00475">
    <property type="entry name" value="selB"/>
    <property type="match status" value="1"/>
</dbReference>
<dbReference type="CDD" id="cd04171">
    <property type="entry name" value="SelB"/>
    <property type="match status" value="1"/>
</dbReference>
<dbReference type="InterPro" id="IPR027417">
    <property type="entry name" value="P-loop_NTPase"/>
</dbReference>
<dbReference type="Gene3D" id="2.40.30.10">
    <property type="entry name" value="Translation factors"/>
    <property type="match status" value="1"/>
</dbReference>
<reference evidence="10" key="1">
    <citation type="submission" date="2019-11" db="EMBL/GenBank/DDBJ databases">
        <authorList>
            <person name="Feng L."/>
        </authorList>
    </citation>
    <scope>NUCLEOTIDE SEQUENCE</scope>
    <source>
        <strain evidence="10">AundefinedLFYP135</strain>
    </source>
</reference>